<evidence type="ECO:0000256" key="4">
    <source>
        <dbReference type="ARBA" id="ARBA00022723"/>
    </source>
</evidence>
<dbReference type="GO" id="GO:0008270">
    <property type="term" value="F:zinc ion binding"/>
    <property type="evidence" value="ECO:0007669"/>
    <property type="project" value="UniProtKB-KW"/>
</dbReference>
<keyword evidence="6" id="KW-0862">Zinc</keyword>
<dbReference type="OrthoDB" id="1928087at2759"/>
<dbReference type="InterPro" id="IPR036236">
    <property type="entry name" value="Znf_C2H2_sf"/>
</dbReference>
<evidence type="ECO:0000256" key="6">
    <source>
        <dbReference type="ARBA" id="ARBA00022833"/>
    </source>
</evidence>
<dbReference type="GO" id="GO:0051598">
    <property type="term" value="P:meiotic recombination checkpoint signaling"/>
    <property type="evidence" value="ECO:0007669"/>
    <property type="project" value="TreeGrafter"/>
</dbReference>
<evidence type="ECO:0008006" key="15">
    <source>
        <dbReference type="Google" id="ProtNLM"/>
    </source>
</evidence>
<comment type="caution">
    <text evidence="13">The sequence shown here is derived from an EMBL/GenBank/DDBJ whole genome shotgun (WGS) entry which is preliminary data.</text>
</comment>
<dbReference type="Pfam" id="PF12171">
    <property type="entry name" value="zf-C2H2_jaz"/>
    <property type="match status" value="1"/>
</dbReference>
<dbReference type="Gene3D" id="3.30.900.10">
    <property type="entry name" value="HORMA domain"/>
    <property type="match status" value="1"/>
</dbReference>
<feature type="domain" description="C2H2-type" evidence="11">
    <location>
        <begin position="498"/>
        <end position="522"/>
    </location>
</feature>
<dbReference type="PANTHER" id="PTHR48225">
    <property type="entry name" value="HORMA DOMAIN-CONTAINING PROTEIN 1"/>
    <property type="match status" value="1"/>
</dbReference>
<evidence type="ECO:0000313" key="14">
    <source>
        <dbReference type="Proteomes" id="UP000239560"/>
    </source>
</evidence>
<feature type="compositionally biased region" description="Basic and acidic residues" evidence="10">
    <location>
        <begin position="108"/>
        <end position="118"/>
    </location>
</feature>
<dbReference type="GO" id="GO:0005634">
    <property type="term" value="C:nucleus"/>
    <property type="evidence" value="ECO:0007669"/>
    <property type="project" value="UniProtKB-SubCell"/>
</dbReference>
<evidence type="ECO:0000256" key="1">
    <source>
        <dbReference type="ARBA" id="ARBA00004123"/>
    </source>
</evidence>
<feature type="region of interest" description="Disordered" evidence="10">
    <location>
        <begin position="98"/>
        <end position="130"/>
    </location>
</feature>
<evidence type="ECO:0000256" key="5">
    <source>
        <dbReference type="ARBA" id="ARBA00022771"/>
    </source>
</evidence>
<dbReference type="SUPFAM" id="SSF57667">
    <property type="entry name" value="beta-beta-alpha zinc fingers"/>
    <property type="match status" value="2"/>
</dbReference>
<evidence type="ECO:0000256" key="7">
    <source>
        <dbReference type="ARBA" id="ARBA00023242"/>
    </source>
</evidence>
<comment type="subcellular location">
    <subcellularLocation>
        <location evidence="2">Chromosome</location>
    </subcellularLocation>
    <subcellularLocation>
        <location evidence="1">Nucleus</location>
    </subcellularLocation>
</comment>
<dbReference type="Gene3D" id="3.30.160.60">
    <property type="entry name" value="Classic Zinc Finger"/>
    <property type="match status" value="1"/>
</dbReference>
<dbReference type="EMBL" id="LCTV02000002">
    <property type="protein sequence ID" value="PRQ76796.1"/>
    <property type="molecule type" value="Genomic_DNA"/>
</dbReference>
<accession>A0A2T0AFM1</accession>
<dbReference type="InterPro" id="IPR003511">
    <property type="entry name" value="HORMA_dom"/>
</dbReference>
<evidence type="ECO:0000256" key="2">
    <source>
        <dbReference type="ARBA" id="ARBA00004286"/>
    </source>
</evidence>
<organism evidence="13 14">
    <name type="scientific">Rhodotorula toruloides</name>
    <name type="common">Yeast</name>
    <name type="synonym">Rhodosporidium toruloides</name>
    <dbReference type="NCBI Taxonomy" id="5286"/>
    <lineage>
        <taxon>Eukaryota</taxon>
        <taxon>Fungi</taxon>
        <taxon>Dikarya</taxon>
        <taxon>Basidiomycota</taxon>
        <taxon>Pucciniomycotina</taxon>
        <taxon>Microbotryomycetes</taxon>
        <taxon>Sporidiobolales</taxon>
        <taxon>Sporidiobolaceae</taxon>
        <taxon>Rhodotorula</taxon>
    </lineage>
</organism>
<evidence type="ECO:0000313" key="13">
    <source>
        <dbReference type="EMBL" id="PRQ76796.1"/>
    </source>
</evidence>
<evidence type="ECO:0000256" key="8">
    <source>
        <dbReference type="ARBA" id="ARBA00023254"/>
    </source>
</evidence>
<dbReference type="PROSITE" id="PS00028">
    <property type="entry name" value="ZINC_FINGER_C2H2_1"/>
    <property type="match status" value="1"/>
</dbReference>
<dbReference type="InterPro" id="IPR051294">
    <property type="entry name" value="HORMA_MeioticProgression"/>
</dbReference>
<keyword evidence="5 9" id="KW-0863">Zinc-finger</keyword>
<keyword evidence="4" id="KW-0479">Metal-binding</keyword>
<name>A0A2T0AFM1_RHOTO</name>
<dbReference type="Pfam" id="PF02301">
    <property type="entry name" value="HORMA"/>
    <property type="match status" value="1"/>
</dbReference>
<reference evidence="13 14" key="1">
    <citation type="journal article" date="2018" name="Elife">
        <title>Functional genomics of lipid metabolism in the oleaginous yeast Rhodosporidium toruloides.</title>
        <authorList>
            <person name="Coradetti S.T."/>
            <person name="Pinel D."/>
            <person name="Geiselman G."/>
            <person name="Ito M."/>
            <person name="Mondo S."/>
            <person name="Reilly M.C."/>
            <person name="Cheng Y.F."/>
            <person name="Bauer S."/>
            <person name="Grigoriev I."/>
            <person name="Gladden J.M."/>
            <person name="Simmons B.A."/>
            <person name="Brem R."/>
            <person name="Arkin A.P."/>
            <person name="Skerker J.M."/>
        </authorList>
    </citation>
    <scope>NUCLEOTIDE SEQUENCE [LARGE SCALE GENOMIC DNA]</scope>
    <source>
        <strain evidence="13 14">NBRC 0880</strain>
    </source>
</reference>
<gene>
    <name evidence="13" type="ORF">AAT19DRAFT_12214</name>
</gene>
<dbReference type="InterPro" id="IPR036570">
    <property type="entry name" value="HORMA_dom_sf"/>
</dbReference>
<dbReference type="SUPFAM" id="SSF56019">
    <property type="entry name" value="The spindle assembly checkpoint protein mad2"/>
    <property type="match status" value="1"/>
</dbReference>
<dbReference type="GO" id="GO:0007130">
    <property type="term" value="P:synaptonemal complex assembly"/>
    <property type="evidence" value="ECO:0007669"/>
    <property type="project" value="TreeGrafter"/>
</dbReference>
<evidence type="ECO:0000256" key="9">
    <source>
        <dbReference type="PROSITE-ProRule" id="PRU00042"/>
    </source>
</evidence>
<dbReference type="SMART" id="SM00355">
    <property type="entry name" value="ZnF_C2H2"/>
    <property type="match status" value="2"/>
</dbReference>
<sequence>MQIERQLKARENGEAYGHDVLTASMEAKACEGKVCMVCGTAWERRLDGFAAGWMWLKGLGVWCERCSTGRGHNIPSTLPRLPALEVVPEDSLKDLKFAPRRSVPRSSSKRDRSADDTAKQSTPWAVRDRNLKEGTSSEVDKLLDYLEVGAIEAIENGYMHQLVFAIYLDPDEPTNLVESYTFTFSYKTDPQGNKKPELVVQDQLSGMVISSSMFGHNSRDNTRKEGDVKRQVQQMIKNLITSTQVVDELPRRRFLNVRLFYTDDTPPDYEPPHFRPVVIDAPGYSFSTPTVADEPDFGTLGTVTTGFHGVALHSVSIAHVLDTSYDENISLDEALARNKRDAASRPVVWNAESLAERVTDQDGKLVVAEPVAVKDPSGWVIPFEPVSSAESKEMAQLRQKVGIKVNEDALVVAKGHMEEKLVEESPVDSNISENKALRRHRAIATTDEHPPTTSLPAAQVAPVVLRHPCGWPDCDYSTITRSNLIQHVSSKHLKLRPHKCTICGTTFADSSNLRGHLKSKAHLKMAQRAQREPHVPEDSEDRMDEEREIHDLIRHNTWILSTLEL</sequence>
<keyword evidence="7" id="KW-0539">Nucleus</keyword>
<protein>
    <recommendedName>
        <fullName evidence="15">C2H2-type domain-containing protein</fullName>
    </recommendedName>
</protein>
<dbReference type="AlphaFoldDB" id="A0A2T0AFM1"/>
<keyword evidence="8" id="KW-0469">Meiosis</keyword>
<dbReference type="PROSITE" id="PS50815">
    <property type="entry name" value="HORMA"/>
    <property type="match status" value="1"/>
</dbReference>
<dbReference type="InterPro" id="IPR013087">
    <property type="entry name" value="Znf_C2H2_type"/>
</dbReference>
<dbReference type="InterPro" id="IPR022755">
    <property type="entry name" value="Znf_C2H2_jaz"/>
</dbReference>
<dbReference type="PANTHER" id="PTHR48225:SF7">
    <property type="entry name" value="MEIOSIS-SPECIFIC PROTEIN HOP1"/>
    <property type="match status" value="1"/>
</dbReference>
<dbReference type="GO" id="GO:0005694">
    <property type="term" value="C:chromosome"/>
    <property type="evidence" value="ECO:0007669"/>
    <property type="project" value="UniProtKB-SubCell"/>
</dbReference>
<evidence type="ECO:0000259" key="11">
    <source>
        <dbReference type="PROSITE" id="PS50157"/>
    </source>
</evidence>
<evidence type="ECO:0000256" key="10">
    <source>
        <dbReference type="SAM" id="MobiDB-lite"/>
    </source>
</evidence>
<dbReference type="PROSITE" id="PS50157">
    <property type="entry name" value="ZINC_FINGER_C2H2_2"/>
    <property type="match status" value="1"/>
</dbReference>
<keyword evidence="3" id="KW-0158">Chromosome</keyword>
<dbReference type="Proteomes" id="UP000239560">
    <property type="component" value="Unassembled WGS sequence"/>
</dbReference>
<feature type="domain" description="HORMA" evidence="12">
    <location>
        <begin position="89"/>
        <end position="314"/>
    </location>
</feature>
<proteinExistence type="predicted"/>
<evidence type="ECO:0000256" key="3">
    <source>
        <dbReference type="ARBA" id="ARBA00022454"/>
    </source>
</evidence>
<evidence type="ECO:0000259" key="12">
    <source>
        <dbReference type="PROSITE" id="PS50815"/>
    </source>
</evidence>